<evidence type="ECO:0000256" key="7">
    <source>
        <dbReference type="ARBA" id="ARBA00022603"/>
    </source>
</evidence>
<evidence type="ECO:0000256" key="5">
    <source>
        <dbReference type="ARBA" id="ARBA00012779"/>
    </source>
</evidence>
<dbReference type="InterPro" id="IPR029063">
    <property type="entry name" value="SAM-dependent_MTases_sf"/>
</dbReference>
<name>A0A1Q3AB45_ZYGRO</name>
<evidence type="ECO:0000256" key="10">
    <source>
        <dbReference type="ARBA" id="ARBA00022694"/>
    </source>
</evidence>
<accession>A0A1Q3AB45</accession>
<comment type="catalytic activity">
    <reaction evidence="1">
        <text>7-[(3S)-3-amino-3-carboxypropyl]wyosine(37) in tRNA(Phe) + S-adenosyl-L-methionine = 7-[(3S)-(3-amino-3-methoxycarbonyl)propyl]wyosine(37) in tRNA(Phe) + S-adenosyl-L-homocysteine</text>
        <dbReference type="Rhea" id="RHEA:36903"/>
        <dbReference type="Rhea" id="RHEA-COMP:10379"/>
        <dbReference type="Rhea" id="RHEA-COMP:11844"/>
        <dbReference type="ChEBI" id="CHEBI:57856"/>
        <dbReference type="ChEBI" id="CHEBI:59789"/>
        <dbReference type="ChEBI" id="CHEBI:73543"/>
        <dbReference type="ChEBI" id="CHEBI:74275"/>
        <dbReference type="EC" id="2.1.1.290"/>
    </reaction>
</comment>
<dbReference type="Pfam" id="PF13418">
    <property type="entry name" value="Beta-prop_TYW4"/>
    <property type="match status" value="1"/>
</dbReference>
<dbReference type="GO" id="GO:0031591">
    <property type="term" value="P:wybutosine biosynthetic process"/>
    <property type="evidence" value="ECO:0007669"/>
    <property type="project" value="TreeGrafter"/>
</dbReference>
<evidence type="ECO:0000256" key="1">
    <source>
        <dbReference type="ARBA" id="ARBA00001806"/>
    </source>
</evidence>
<protein>
    <recommendedName>
        <fullName evidence="6">tRNA wybutosine-synthesizing protein 4</fullName>
        <ecNumber evidence="5">2.1.1.290</ecNumber>
        <ecNumber evidence="4">2.3.1.231</ecNumber>
    </recommendedName>
    <alternativeName>
        <fullName evidence="12">tRNA(Phe) (7-(3-amino-3-(methoxycarbonyl)propyl)wyosine(37)-N)-methoxycarbonyltransferase</fullName>
    </alternativeName>
    <alternativeName>
        <fullName evidence="11">tRNA(Phe) (7-(3-amino-3-carboxypropyl)wyosine(37)-O)-methyltransferase</fullName>
    </alternativeName>
</protein>
<dbReference type="InterPro" id="IPR015915">
    <property type="entry name" value="Kelch-typ_b-propeller"/>
</dbReference>
<dbReference type="InterPro" id="IPR011043">
    <property type="entry name" value="Gal_Oxase/kelch_b-propeller"/>
</dbReference>
<dbReference type="SMART" id="SM00612">
    <property type="entry name" value="Kelch"/>
    <property type="match status" value="1"/>
</dbReference>
<proteinExistence type="inferred from homology"/>
<dbReference type="AlphaFoldDB" id="A0A1Q3AB45"/>
<comment type="catalytic activity">
    <reaction evidence="13">
        <text>7-[(3S)-(3-amino-3-methoxycarbonyl)propyl]wyosine(37) in tRNA(Phe) + S-adenosyl-L-methionine + CO2 = wybutosine(37) in tRNA(Phe) + S-adenosyl-L-homocysteine + 2 H(+)</text>
        <dbReference type="Rhea" id="RHEA:37119"/>
        <dbReference type="Rhea" id="RHEA-COMP:11844"/>
        <dbReference type="Rhea" id="RHEA-COMP:11847"/>
        <dbReference type="ChEBI" id="CHEBI:15378"/>
        <dbReference type="ChEBI" id="CHEBI:16526"/>
        <dbReference type="ChEBI" id="CHEBI:57856"/>
        <dbReference type="ChEBI" id="CHEBI:59789"/>
        <dbReference type="ChEBI" id="CHEBI:73544"/>
        <dbReference type="ChEBI" id="CHEBI:74275"/>
        <dbReference type="EC" id="2.3.1.231"/>
    </reaction>
</comment>
<dbReference type="GO" id="GO:0030488">
    <property type="term" value="P:tRNA methylation"/>
    <property type="evidence" value="ECO:0007669"/>
    <property type="project" value="TreeGrafter"/>
</dbReference>
<keyword evidence="8" id="KW-0808">Transferase</keyword>
<evidence type="ECO:0000313" key="15">
    <source>
        <dbReference type="Proteomes" id="UP000187013"/>
    </source>
</evidence>
<evidence type="ECO:0000256" key="9">
    <source>
        <dbReference type="ARBA" id="ARBA00022691"/>
    </source>
</evidence>
<keyword evidence="9" id="KW-0949">S-adenosyl-L-methionine</keyword>
<dbReference type="Gene3D" id="3.40.50.150">
    <property type="entry name" value="Vaccinia Virus protein VP39"/>
    <property type="match status" value="1"/>
</dbReference>
<dbReference type="Gene3D" id="2.120.10.80">
    <property type="entry name" value="Kelch-type beta propeller"/>
    <property type="match status" value="1"/>
</dbReference>
<comment type="similarity">
    <text evidence="3">Belongs to the methyltransferase superfamily. LCMT family.</text>
</comment>
<dbReference type="SUPFAM" id="SSF50965">
    <property type="entry name" value="Galactose oxidase, central domain"/>
    <property type="match status" value="1"/>
</dbReference>
<evidence type="ECO:0000256" key="3">
    <source>
        <dbReference type="ARBA" id="ARBA00010703"/>
    </source>
</evidence>
<evidence type="ECO:0000256" key="6">
    <source>
        <dbReference type="ARBA" id="ARBA00018045"/>
    </source>
</evidence>
<keyword evidence="10" id="KW-0819">tRNA processing</keyword>
<comment type="caution">
    <text evidence="14">The sequence shown here is derived from an EMBL/GenBank/DDBJ whole genome shotgun (WGS) entry which is preliminary data.</text>
</comment>
<dbReference type="EMBL" id="BDGX01000035">
    <property type="protein sequence ID" value="GAV52858.1"/>
    <property type="molecule type" value="Genomic_DNA"/>
</dbReference>
<dbReference type="OrthoDB" id="47172at2759"/>
<gene>
    <name evidence="14" type="ORF">ZYGR_0AI01400</name>
</gene>
<comment type="pathway">
    <text evidence="2">tRNA modification; wybutosine-tRNA(Phe) biosynthesis.</text>
</comment>
<organism evidence="14 15">
    <name type="scientific">Zygosaccharomyces rouxii</name>
    <dbReference type="NCBI Taxonomy" id="4956"/>
    <lineage>
        <taxon>Eukaryota</taxon>
        <taxon>Fungi</taxon>
        <taxon>Dikarya</taxon>
        <taxon>Ascomycota</taxon>
        <taxon>Saccharomycotina</taxon>
        <taxon>Saccharomycetes</taxon>
        <taxon>Saccharomycetales</taxon>
        <taxon>Saccharomycetaceae</taxon>
        <taxon>Zygosaccharomyces</taxon>
    </lineage>
</organism>
<dbReference type="InterPro" id="IPR007213">
    <property type="entry name" value="Ppm1/Ppm2/Tcmp"/>
</dbReference>
<evidence type="ECO:0000256" key="2">
    <source>
        <dbReference type="ARBA" id="ARBA00004797"/>
    </source>
</evidence>
<evidence type="ECO:0000256" key="4">
    <source>
        <dbReference type="ARBA" id="ARBA00012155"/>
    </source>
</evidence>
<dbReference type="SUPFAM" id="SSF53335">
    <property type="entry name" value="S-adenosyl-L-methionine-dependent methyltransferases"/>
    <property type="match status" value="1"/>
</dbReference>
<dbReference type="GO" id="GO:0008175">
    <property type="term" value="F:tRNA methyltransferase activity"/>
    <property type="evidence" value="ECO:0007669"/>
    <property type="project" value="TreeGrafter"/>
</dbReference>
<dbReference type="PANTHER" id="PTHR46529">
    <property type="entry name" value="TRNA WYBUTOSINE-SYNTHESIZING PROTEIN 4"/>
    <property type="match status" value="1"/>
</dbReference>
<dbReference type="InterPro" id="IPR006652">
    <property type="entry name" value="Kelch_1"/>
</dbReference>
<evidence type="ECO:0000313" key="14">
    <source>
        <dbReference type="EMBL" id="GAV52858.1"/>
    </source>
</evidence>
<dbReference type="Pfam" id="PF04072">
    <property type="entry name" value="LCM"/>
    <property type="match status" value="1"/>
</dbReference>
<dbReference type="EC" id="2.3.1.231" evidence="4"/>
<evidence type="ECO:0000256" key="11">
    <source>
        <dbReference type="ARBA" id="ARBA00029750"/>
    </source>
</evidence>
<evidence type="ECO:0000256" key="8">
    <source>
        <dbReference type="ARBA" id="ARBA00022679"/>
    </source>
</evidence>
<dbReference type="UniPathway" id="UPA00375"/>
<sequence>MAPEPVRNKQERRKQFADLAIQGTNNSSIASKRSVEVLYYPKLRANGSVDGQETLEYFKHFVPKPLQRSPCINRGYWLRLHAIRSQLDEISVKVQGPVVVVNLGCGFDPLPFQLLDRRNVDSKNYWDRFTFLDVDYPELIDEKSSIIAVNDELRGIVGEPVAHGKYQKYSLVACNLNYPDSFAQLIDSLDNKCTKVFIAEVSLAYMKPEQADQIIELCSKTTHSHFLMLEQLTPASGDDPFAHQMLKHFNKNRSPLQSVVKYQSVDSQTQRFNSLGFSQVNAGDMFQLWCSLDESTRSALQRIEPFDELEEFHLFAHHYVILHAANEPFAFDEFPLWTSPSTENIDALPHPVQYFELGNVRKFGASVLETNRKRLLYFGGSCPQRTNEIVSIESTGKCEGLLFDKGTAPVARTCHTFTLANDKTAVVVGGRRNPWQPLSDTWKFDLSSQVWSRGPDLPDARYRHVTCPMKNKFLILGGKTQSSHAALLLDTEQNSVESISSQLPVLIAPAAAYNDSTRKGVLIGGGCANESDISDHIYVFTYDDSNGKRLKILDAWQDPLLSRYGAQARFINENQIVLAGGTGPFLFNARDMIVVLDIRSRTFKSVALPKPLPLLVGADLQFDPYSQELWLIGGGATCYGFGSVWNHGTRIRLIEGKY</sequence>
<dbReference type="Proteomes" id="UP000187013">
    <property type="component" value="Unassembled WGS sequence"/>
</dbReference>
<evidence type="ECO:0000256" key="12">
    <source>
        <dbReference type="ARBA" id="ARBA00030847"/>
    </source>
</evidence>
<evidence type="ECO:0000256" key="13">
    <source>
        <dbReference type="ARBA" id="ARBA00049250"/>
    </source>
</evidence>
<dbReference type="PANTHER" id="PTHR46529:SF1">
    <property type="entry name" value="TRNA WYBUTOSINE-SYNTHESIZING PROTEIN 4"/>
    <property type="match status" value="1"/>
</dbReference>
<keyword evidence="7" id="KW-0489">Methyltransferase</keyword>
<reference evidence="14 15" key="1">
    <citation type="submission" date="2016-08" db="EMBL/GenBank/DDBJ databases">
        <title>Draft genome sequence of allopolyploid Zygosaccharomyces rouxii.</title>
        <authorList>
            <person name="Watanabe J."/>
            <person name="Uehara K."/>
            <person name="Mogi Y."/>
            <person name="Tsukioka Y."/>
        </authorList>
    </citation>
    <scope>NUCLEOTIDE SEQUENCE [LARGE SCALE GENOMIC DNA]</scope>
    <source>
        <strain evidence="14 15">NBRC 110957</strain>
    </source>
</reference>
<dbReference type="EC" id="2.1.1.290" evidence="5"/>